<accession>A0A840RWW2</accession>
<dbReference type="CDD" id="cd17288">
    <property type="entry name" value="RMtype1_S_LlaAI06ORF1089P_TRD1-CR1_like"/>
    <property type="match status" value="1"/>
</dbReference>
<proteinExistence type="inferred from homology"/>
<dbReference type="Gene3D" id="3.90.220.20">
    <property type="entry name" value="DNA methylase specificity domains"/>
    <property type="match status" value="2"/>
</dbReference>
<evidence type="ECO:0000256" key="3">
    <source>
        <dbReference type="ARBA" id="ARBA00023125"/>
    </source>
</evidence>
<dbReference type="GO" id="GO:0009035">
    <property type="term" value="F:type I site-specific deoxyribonuclease activity"/>
    <property type="evidence" value="ECO:0007669"/>
    <property type="project" value="UniProtKB-EC"/>
</dbReference>
<evidence type="ECO:0000256" key="1">
    <source>
        <dbReference type="ARBA" id="ARBA00010923"/>
    </source>
</evidence>
<dbReference type="Proteomes" id="UP000571084">
    <property type="component" value="Unassembled WGS sequence"/>
</dbReference>
<organism evidence="5 6">
    <name type="scientific">Glaciimonas immobilis</name>
    <dbReference type="NCBI Taxonomy" id="728004"/>
    <lineage>
        <taxon>Bacteria</taxon>
        <taxon>Pseudomonadati</taxon>
        <taxon>Pseudomonadota</taxon>
        <taxon>Betaproteobacteria</taxon>
        <taxon>Burkholderiales</taxon>
        <taxon>Oxalobacteraceae</taxon>
        <taxon>Glaciimonas</taxon>
    </lineage>
</organism>
<reference evidence="5 6" key="1">
    <citation type="submission" date="2020-08" db="EMBL/GenBank/DDBJ databases">
        <title>Genomic Encyclopedia of Type Strains, Phase IV (KMG-IV): sequencing the most valuable type-strain genomes for metagenomic binning, comparative biology and taxonomic classification.</title>
        <authorList>
            <person name="Goeker M."/>
        </authorList>
    </citation>
    <scope>NUCLEOTIDE SEQUENCE [LARGE SCALE GENOMIC DNA]</scope>
    <source>
        <strain evidence="5 6">DSM 23240</strain>
    </source>
</reference>
<keyword evidence="5" id="KW-0378">Hydrolase</keyword>
<protein>
    <submittedName>
        <fullName evidence="5">Type I restriction enzyme S subunit</fullName>
        <ecNumber evidence="5">3.1.21.3</ecNumber>
    </submittedName>
</protein>
<keyword evidence="3" id="KW-0238">DNA-binding</keyword>
<comment type="similarity">
    <text evidence="1">Belongs to the type-I restriction system S methylase family.</text>
</comment>
<comment type="caution">
    <text evidence="5">The sequence shown here is derived from an EMBL/GenBank/DDBJ whole genome shotgun (WGS) entry which is preliminary data.</text>
</comment>
<evidence type="ECO:0000313" key="6">
    <source>
        <dbReference type="Proteomes" id="UP000571084"/>
    </source>
</evidence>
<evidence type="ECO:0000259" key="4">
    <source>
        <dbReference type="Pfam" id="PF01420"/>
    </source>
</evidence>
<keyword evidence="6" id="KW-1185">Reference proteome</keyword>
<dbReference type="PANTHER" id="PTHR43140:SF1">
    <property type="entry name" value="TYPE I RESTRICTION ENZYME ECOKI SPECIFICITY SUBUNIT"/>
    <property type="match status" value="1"/>
</dbReference>
<dbReference type="EMBL" id="JACHHQ010000007">
    <property type="protein sequence ID" value="MBB5201356.1"/>
    <property type="molecule type" value="Genomic_DNA"/>
</dbReference>
<dbReference type="EC" id="3.1.21.3" evidence="5"/>
<dbReference type="CDD" id="cd17282">
    <property type="entry name" value="RMtype1_S_Eco16444ORF1681_TRD1-CR1_like"/>
    <property type="match status" value="1"/>
</dbReference>
<keyword evidence="2" id="KW-0680">Restriction system</keyword>
<dbReference type="AlphaFoldDB" id="A0A840RWW2"/>
<dbReference type="Pfam" id="PF01420">
    <property type="entry name" value="Methylase_S"/>
    <property type="match status" value="2"/>
</dbReference>
<dbReference type="GO" id="GO:0003677">
    <property type="term" value="F:DNA binding"/>
    <property type="evidence" value="ECO:0007669"/>
    <property type="project" value="UniProtKB-KW"/>
</dbReference>
<gene>
    <name evidence="5" type="ORF">HNR39_003209</name>
</gene>
<dbReference type="InterPro" id="IPR044946">
    <property type="entry name" value="Restrct_endonuc_typeI_TRD_sf"/>
</dbReference>
<dbReference type="GO" id="GO:0009307">
    <property type="term" value="P:DNA restriction-modification system"/>
    <property type="evidence" value="ECO:0007669"/>
    <property type="project" value="UniProtKB-KW"/>
</dbReference>
<evidence type="ECO:0000313" key="5">
    <source>
        <dbReference type="EMBL" id="MBB5201356.1"/>
    </source>
</evidence>
<dbReference type="RefSeq" id="WP_168053671.1">
    <property type="nucleotide sequence ID" value="NZ_JAAOZT010000003.1"/>
</dbReference>
<feature type="domain" description="Type I restriction modification DNA specificity" evidence="4">
    <location>
        <begin position="22"/>
        <end position="165"/>
    </location>
</feature>
<name>A0A840RWW2_9BURK</name>
<dbReference type="InterPro" id="IPR000055">
    <property type="entry name" value="Restrct_endonuc_typeI_TRD"/>
</dbReference>
<dbReference type="SUPFAM" id="SSF116734">
    <property type="entry name" value="DNA methylase specificity domain"/>
    <property type="match status" value="2"/>
</dbReference>
<dbReference type="InterPro" id="IPR051212">
    <property type="entry name" value="Type-I_RE_S_subunit"/>
</dbReference>
<sequence length="422" mass="47305">MSHYKSYPVHKDSGVEWLGLVPKHWSVVPFKWLAVIQNGKDYKDVETDEEGFPVIGSGGEFARASKSLFNGESVLLGRKGTIDRPLYINGPFWTVDTMFYTLIGPKAVGKYLYYCSLTIQFDKYSTNTALPSMTQEVLGQIPFAVPEIQEQRTIAAHLDRQTARIDGLVNTKTRFIELLREKRQALITHAVTKGLDPTAKMKDSGVEWLGEVPEHWTVKQLGYFADVLRGKFTHRPRNDPAFYDGDFPFIQTGDITGTSRYITSYKQTLNERGIAVSKEFPKGTLVMAIAANIGDVAILNFPAYFPDSVVGLLPTGENDLMFLFYLMQAMKQPMLTTASISTQMNLNIEKIVALVAAQPPLHEQVQIVAYIDRETARIDTLTSKTERSIELLKERRSALITAAVTGQIDVRENTVRQDQLAA</sequence>
<dbReference type="Gene3D" id="1.10.287.1120">
    <property type="entry name" value="Bipartite methylase S protein"/>
    <property type="match status" value="1"/>
</dbReference>
<evidence type="ECO:0000256" key="2">
    <source>
        <dbReference type="ARBA" id="ARBA00022747"/>
    </source>
</evidence>
<dbReference type="PANTHER" id="PTHR43140">
    <property type="entry name" value="TYPE-1 RESTRICTION ENZYME ECOKI SPECIFICITY PROTEIN"/>
    <property type="match status" value="1"/>
</dbReference>
<feature type="domain" description="Type I restriction modification DNA specificity" evidence="4">
    <location>
        <begin position="213"/>
        <end position="390"/>
    </location>
</feature>